<keyword evidence="2" id="KW-1185">Reference proteome</keyword>
<dbReference type="AlphaFoldDB" id="A0A498Q1X6"/>
<proteinExistence type="predicted"/>
<dbReference type="EMBL" id="UPHP01000058">
    <property type="protein sequence ID" value="VBA38603.1"/>
    <property type="molecule type" value="Genomic_DNA"/>
</dbReference>
<gene>
    <name evidence="1" type="ORF">LAUMK136_02558</name>
</gene>
<organism evidence="1 2">
    <name type="scientific">Mycobacterium attenuatum</name>
    <dbReference type="NCBI Taxonomy" id="2341086"/>
    <lineage>
        <taxon>Bacteria</taxon>
        <taxon>Bacillati</taxon>
        <taxon>Actinomycetota</taxon>
        <taxon>Actinomycetes</taxon>
        <taxon>Mycobacteriales</taxon>
        <taxon>Mycobacteriaceae</taxon>
        <taxon>Mycobacterium</taxon>
    </lineage>
</organism>
<evidence type="ECO:0000313" key="1">
    <source>
        <dbReference type="EMBL" id="VBA38603.1"/>
    </source>
</evidence>
<name>A0A498Q1X6_9MYCO</name>
<sequence>MPAWWGPEEELRDWVERGDDAGLVGAGEGAKITN</sequence>
<accession>A0A498Q1X6</accession>
<dbReference type="Proteomes" id="UP000273307">
    <property type="component" value="Unassembled WGS sequence"/>
</dbReference>
<protein>
    <submittedName>
        <fullName evidence="1">Uncharacterized protein</fullName>
    </submittedName>
</protein>
<evidence type="ECO:0000313" key="2">
    <source>
        <dbReference type="Proteomes" id="UP000273307"/>
    </source>
</evidence>
<reference evidence="1 2" key="1">
    <citation type="submission" date="2018-09" db="EMBL/GenBank/DDBJ databases">
        <authorList>
            <person name="Tagini F."/>
        </authorList>
    </citation>
    <scope>NUCLEOTIDE SEQUENCE [LARGE SCALE GENOMIC DNA]</scope>
    <source>
        <strain evidence="1 2">MK136</strain>
    </source>
</reference>